<comment type="caution">
    <text evidence="2">The sequence shown here is derived from an EMBL/GenBank/DDBJ whole genome shotgun (WGS) entry which is preliminary data.</text>
</comment>
<dbReference type="EMBL" id="QRZF01000004">
    <property type="protein sequence ID" value="RGV55613.1"/>
    <property type="molecule type" value="Genomic_DNA"/>
</dbReference>
<sequence>MSGIVVTLLFTGTVLGYASNNEDGNGTLENPIAVVLQQPGFCSIFRSWGFIGDSLCSGEHEYHKSDGSKGYADLYEYSWGQFICYATGAKGDNYSQGGETARGWIERFWNNPKNRNNNIDAKAEPKQAYIIALGVNDTYKKHPVGNVESDINKNDYTKNAQTYTGCYAGIIQRIQSIQPDAKIFVVTRPKEESTNEAYNEVVRRMADIFKNVYVIDLYKYAPSYSKEDDFRTKYFMGGHLNAAGYQYTAWMFMTYIDWIIRHNLKDFEQVAFIGTDYKY</sequence>
<dbReference type="AlphaFoldDB" id="A0A412YE10"/>
<evidence type="ECO:0000313" key="3">
    <source>
        <dbReference type="Proteomes" id="UP000283850"/>
    </source>
</evidence>
<dbReference type="InterPro" id="IPR036514">
    <property type="entry name" value="SGNH_hydro_sf"/>
</dbReference>
<name>A0A412YE10_9BACE</name>
<reference evidence="2 3" key="1">
    <citation type="submission" date="2018-08" db="EMBL/GenBank/DDBJ databases">
        <title>A genome reference for cultivated species of the human gut microbiota.</title>
        <authorList>
            <person name="Zou Y."/>
            <person name="Xue W."/>
            <person name="Luo G."/>
        </authorList>
    </citation>
    <scope>NUCLEOTIDE SEQUENCE [LARGE SCALE GENOMIC DNA]</scope>
    <source>
        <strain evidence="2 3">AF14-32</strain>
    </source>
</reference>
<dbReference type="GO" id="GO:0016788">
    <property type="term" value="F:hydrolase activity, acting on ester bonds"/>
    <property type="evidence" value="ECO:0007669"/>
    <property type="project" value="UniProtKB-ARBA"/>
</dbReference>
<proteinExistence type="predicted"/>
<evidence type="ECO:0000313" key="2">
    <source>
        <dbReference type="EMBL" id="RGV55613.1"/>
    </source>
</evidence>
<dbReference type="Gene3D" id="3.40.50.1110">
    <property type="entry name" value="SGNH hydrolase"/>
    <property type="match status" value="1"/>
</dbReference>
<protein>
    <submittedName>
        <fullName evidence="2">SGNH/GDSL hydrolase family protein</fullName>
    </submittedName>
</protein>
<dbReference type="CDD" id="cd00229">
    <property type="entry name" value="SGNH_hydrolase"/>
    <property type="match status" value="1"/>
</dbReference>
<feature type="domain" description="SGNH hydrolase-type esterase" evidence="1">
    <location>
        <begin position="50"/>
        <end position="246"/>
    </location>
</feature>
<evidence type="ECO:0000259" key="1">
    <source>
        <dbReference type="Pfam" id="PF13472"/>
    </source>
</evidence>
<gene>
    <name evidence="2" type="ORF">DWW10_08240</name>
</gene>
<dbReference type="SUPFAM" id="SSF52266">
    <property type="entry name" value="SGNH hydrolase"/>
    <property type="match status" value="1"/>
</dbReference>
<accession>A0A412YE10</accession>
<dbReference type="InterPro" id="IPR013830">
    <property type="entry name" value="SGNH_hydro"/>
</dbReference>
<organism evidence="2 3">
    <name type="scientific">Bacteroides intestinalis</name>
    <dbReference type="NCBI Taxonomy" id="329854"/>
    <lineage>
        <taxon>Bacteria</taxon>
        <taxon>Pseudomonadati</taxon>
        <taxon>Bacteroidota</taxon>
        <taxon>Bacteroidia</taxon>
        <taxon>Bacteroidales</taxon>
        <taxon>Bacteroidaceae</taxon>
        <taxon>Bacteroides</taxon>
    </lineage>
</organism>
<keyword evidence="2" id="KW-0378">Hydrolase</keyword>
<dbReference type="Pfam" id="PF13472">
    <property type="entry name" value="Lipase_GDSL_2"/>
    <property type="match status" value="1"/>
</dbReference>
<dbReference type="Proteomes" id="UP000283850">
    <property type="component" value="Unassembled WGS sequence"/>
</dbReference>